<comment type="caution">
    <text evidence="1">The sequence shown here is derived from an EMBL/GenBank/DDBJ whole genome shotgun (WGS) entry which is preliminary data.</text>
</comment>
<evidence type="ECO:0008006" key="3">
    <source>
        <dbReference type="Google" id="ProtNLM"/>
    </source>
</evidence>
<protein>
    <recommendedName>
        <fullName evidence="3">Oligopeptide transport permease C-like N-terminal domain-containing protein</fullName>
    </recommendedName>
</protein>
<proteinExistence type="predicted"/>
<reference evidence="1 2" key="1">
    <citation type="submission" date="2023-03" db="EMBL/GenBank/DDBJ databases">
        <title>Whole genome sequencing of Methanotrichaceae archaeon M04Ac.</title>
        <authorList>
            <person name="Khomyakova M.A."/>
            <person name="Merkel A.Y."/>
            <person name="Slobodkin A.I."/>
        </authorList>
    </citation>
    <scope>NUCLEOTIDE SEQUENCE [LARGE SCALE GENOMIC DNA]</scope>
    <source>
        <strain evidence="1 2">M04Ac</strain>
    </source>
</reference>
<dbReference type="Proteomes" id="UP001215956">
    <property type="component" value="Unassembled WGS sequence"/>
</dbReference>
<accession>A0ABT5XBP2</accession>
<dbReference type="EMBL" id="JARFPL010000001">
    <property type="protein sequence ID" value="MDF0592063.1"/>
    <property type="molecule type" value="Genomic_DNA"/>
</dbReference>
<evidence type="ECO:0000313" key="1">
    <source>
        <dbReference type="EMBL" id="MDF0592063.1"/>
    </source>
</evidence>
<dbReference type="RefSeq" id="WP_316967772.1">
    <property type="nucleotide sequence ID" value="NZ_JARFPL010000001.1"/>
</dbReference>
<sequence>MAQIPASNIEVLMAEVRWIKLKNHLILILAAAFLLLLAMNCIPECPPP</sequence>
<organism evidence="1 2">
    <name type="scientific">Candidatus Methanocrinis alkalitolerans</name>
    <dbReference type="NCBI Taxonomy" id="3033395"/>
    <lineage>
        <taxon>Archaea</taxon>
        <taxon>Methanobacteriati</taxon>
        <taxon>Methanobacteriota</taxon>
        <taxon>Stenosarchaea group</taxon>
        <taxon>Methanomicrobia</taxon>
        <taxon>Methanotrichales</taxon>
        <taxon>Methanotrichaceae</taxon>
        <taxon>Methanocrinis</taxon>
    </lineage>
</organism>
<keyword evidence="2" id="KW-1185">Reference proteome</keyword>
<gene>
    <name evidence="1" type="ORF">P0O24_00480</name>
</gene>
<evidence type="ECO:0000313" key="2">
    <source>
        <dbReference type="Proteomes" id="UP001215956"/>
    </source>
</evidence>
<name>A0ABT5XBP2_9EURY</name>